<feature type="compositionally biased region" description="Polar residues" evidence="8">
    <location>
        <begin position="1434"/>
        <end position="1445"/>
    </location>
</feature>
<feature type="region of interest" description="Disordered" evidence="8">
    <location>
        <begin position="1521"/>
        <end position="1561"/>
    </location>
</feature>
<feature type="region of interest" description="Disordered" evidence="8">
    <location>
        <begin position="777"/>
        <end position="847"/>
    </location>
</feature>
<feature type="compositionally biased region" description="Basic and acidic residues" evidence="8">
    <location>
        <begin position="822"/>
        <end position="831"/>
    </location>
</feature>
<keyword evidence="2" id="KW-0963">Cytoplasm</keyword>
<feature type="compositionally biased region" description="Polar residues" evidence="8">
    <location>
        <begin position="789"/>
        <end position="805"/>
    </location>
</feature>
<evidence type="ECO:0000256" key="4">
    <source>
        <dbReference type="ARBA" id="ARBA00022840"/>
    </source>
</evidence>
<feature type="compositionally biased region" description="Polar residues" evidence="8">
    <location>
        <begin position="148"/>
        <end position="157"/>
    </location>
</feature>
<evidence type="ECO:0000256" key="1">
    <source>
        <dbReference type="ARBA" id="ARBA00004496"/>
    </source>
</evidence>
<feature type="compositionally biased region" description="Low complexity" evidence="8">
    <location>
        <begin position="807"/>
        <end position="821"/>
    </location>
</feature>
<dbReference type="GO" id="GO:0051231">
    <property type="term" value="P:spindle elongation"/>
    <property type="evidence" value="ECO:0007669"/>
    <property type="project" value="TreeGrafter"/>
</dbReference>
<feature type="region of interest" description="Disordered" evidence="8">
    <location>
        <begin position="925"/>
        <end position="967"/>
    </location>
</feature>
<dbReference type="STRING" id="90262.A0A1X2IP18"/>
<dbReference type="PRINTS" id="PR00380">
    <property type="entry name" value="KINESINHEAVY"/>
</dbReference>
<comment type="similarity">
    <text evidence="6">Belongs to the TRAFAC class myosin-kinesin ATPase superfamily. Kinesin family.</text>
</comment>
<feature type="compositionally biased region" description="Polar residues" evidence="8">
    <location>
        <begin position="944"/>
        <end position="967"/>
    </location>
</feature>
<comment type="caution">
    <text evidence="10">The sequence shown here is derived from an EMBL/GenBank/DDBJ whole genome shotgun (WGS) entry which is preliminary data.</text>
</comment>
<feature type="coiled-coil region" evidence="7">
    <location>
        <begin position="532"/>
        <end position="674"/>
    </location>
</feature>
<dbReference type="GO" id="GO:0003777">
    <property type="term" value="F:microtubule motor activity"/>
    <property type="evidence" value="ECO:0007669"/>
    <property type="project" value="InterPro"/>
</dbReference>
<evidence type="ECO:0000256" key="2">
    <source>
        <dbReference type="ARBA" id="ARBA00022490"/>
    </source>
</evidence>
<dbReference type="InterPro" id="IPR027640">
    <property type="entry name" value="Kinesin-like_fam"/>
</dbReference>
<feature type="region of interest" description="Disordered" evidence="8">
    <location>
        <begin position="145"/>
        <end position="217"/>
    </location>
</feature>
<dbReference type="GO" id="GO:0008017">
    <property type="term" value="F:microtubule binding"/>
    <property type="evidence" value="ECO:0007669"/>
    <property type="project" value="InterPro"/>
</dbReference>
<evidence type="ECO:0000313" key="11">
    <source>
        <dbReference type="Proteomes" id="UP000193560"/>
    </source>
</evidence>
<feature type="coiled-coil region" evidence="7">
    <location>
        <begin position="1274"/>
        <end position="1341"/>
    </location>
</feature>
<dbReference type="OrthoDB" id="3176171at2759"/>
<dbReference type="InterPro" id="IPR027417">
    <property type="entry name" value="P-loop_NTPase"/>
</dbReference>
<comment type="subcellular location">
    <subcellularLocation>
        <location evidence="1">Cytoplasm</location>
    </subcellularLocation>
</comment>
<dbReference type="PANTHER" id="PTHR47969">
    <property type="entry name" value="CHROMOSOME-ASSOCIATED KINESIN KIF4A-RELATED"/>
    <property type="match status" value="1"/>
</dbReference>
<dbReference type="EMBL" id="MCGE01000007">
    <property type="protein sequence ID" value="ORZ19766.1"/>
    <property type="molecule type" value="Genomic_DNA"/>
</dbReference>
<evidence type="ECO:0000256" key="7">
    <source>
        <dbReference type="SAM" id="Coils"/>
    </source>
</evidence>
<feature type="binding site" evidence="6">
    <location>
        <begin position="98"/>
        <end position="105"/>
    </location>
    <ligand>
        <name>ATP</name>
        <dbReference type="ChEBI" id="CHEBI:30616"/>
    </ligand>
</feature>
<dbReference type="SUPFAM" id="SSF52540">
    <property type="entry name" value="P-loop containing nucleoside triphosphate hydrolases"/>
    <property type="match status" value="1"/>
</dbReference>
<dbReference type="PROSITE" id="PS50067">
    <property type="entry name" value="KINESIN_MOTOR_2"/>
    <property type="match status" value="1"/>
</dbReference>
<organism evidence="10 11">
    <name type="scientific">Absidia repens</name>
    <dbReference type="NCBI Taxonomy" id="90262"/>
    <lineage>
        <taxon>Eukaryota</taxon>
        <taxon>Fungi</taxon>
        <taxon>Fungi incertae sedis</taxon>
        <taxon>Mucoromycota</taxon>
        <taxon>Mucoromycotina</taxon>
        <taxon>Mucoromycetes</taxon>
        <taxon>Mucorales</taxon>
        <taxon>Cunninghamellaceae</taxon>
        <taxon>Absidia</taxon>
    </lineage>
</organism>
<proteinExistence type="inferred from homology"/>
<dbReference type="CDD" id="cd01372">
    <property type="entry name" value="KISc_KIF4"/>
    <property type="match status" value="1"/>
</dbReference>
<feature type="region of interest" description="Disordered" evidence="8">
    <location>
        <begin position="1428"/>
        <end position="1451"/>
    </location>
</feature>
<sequence length="1561" mass="176330">MTKDGRSSSVSTTAVQVALRIRPLTQRDRTQPRFANLNDDDCLKVTGNTVRVVPHNKLFTFDHIFGPTSQQHEIFSTLGENLVQKFIEGYNITVLAYGQTSSGKTFTMGTAQHNGRFDEAEEGIVPRAMIQLFDALQQQSFERPPSFLLTSTGSSTYHHQRPASPTSSVSSSATSLSKGSRLRPRSRLSHVPTPTPTPSRSTRISSNQSSSPSSSSSFKYTVKVSFVEIYNEELNDLLNDAPTAERPPITIREDTKGHIYWTGVKEVSVESADDVLFYLEQGTKSRATGATDMNEKSSRSHAIFSVTLQQEKWSPSNTTVTTRSESPSPMNTKRSSTRQPHDDGECVITTSKFHFVDLAGSERLKRTAAEGDRRKEGININAGLHALGNVISALGDTSKRGTHVPYRDSKLTRLLQDSLGGNATTLMIACASPVEFNMSETLNTLQYANRARNIKNKSEKNQVEEWMTTDNLELLRTLIGKLKTEVHILKSAKGNSGGSITGGGASVALDGFDDDDDMGDMNFEHQDADQLVQEHRLIIADLQHQIEELDGEASVTRERNKMVEVELQRLRKLEQLRNKKEQENLDFEHLVEPVIEEYEKSVAKLESELSVSRAALTHANDGLDELQAKCDDLQRVLDHQQEAMSDLQLRFSKVAEREQNNDTYIEELESKLEQSAHDSTRDQDTLNELRNRVVKWKENEESTEHYIQDLERRLAVSEENHSRLSAALETLERQRLEQDHVIVDLQKQVKTASENGLSQQRSILNELDSLNEKYTHLEKERDRWKGEAQKQQQQHDSNHAQSARDMNNISNNNSLSSSQHNSNDDFSKDENGSGSSKSNRRSLADEKETSASYAALAIKEASLRADEQVSRVHALEMQLEKLGSEHKQTIKELDSVLQRYHEALEQVDHLEHNAAVAIQPSFSATDTSLSSSSHNGDDDDTGMVTPTTTDATSLGASENGMATNKRPTSIGCLLDQEMGRAQDQEHRHTIALLEHQVKTLSDKADMQQKDLTSQQEQTASFEEHIKSLKSTIQRLETEGDDAAQVIRTLEQLAQDHDDFAERTVLQLDEATEANESLLKQHTTTQAALKTLQQKHRSVVEERNDLTEQLEALKLEYDRHQSESLASSTSTTTAAAVADKQLETCRVQINQLEKAIQDRDQENASLIKNLTETRDQLQQSQAAHMEKMTAVMASATQTQKDLETRVQQLELEVNQYQQQLKTHAELAEKGEAEALERHRAYITELTQTHSDEKTEWTRRLEQHQFDKASHVDELMQTHSNEKEAWTRQLEEQQLDKEKQLEQHQLDKEELTQSHDNDRVEWTRKLEQQQLDKEKQLDELIRTHAISLEDATKQLEATWSERQAEWDKQRQQLEQDILDTDERHQATLKEISQLNLICWTTRRPSSRRLGGSDRRNGLGVYSNWKKRRTPRINCTKPHSGNSMTPTVKSWGRKRRWRSRHWKHHGWNDKNHWCRNMKKHYTTWSRSYEGKGGCSSTTGLSMAYQASGLGQAVTRIGTRGFGYRSAASGHHQSASRCSRKGKGRTGILLGGPSSGFGSGQDGIG</sequence>
<keyword evidence="3 6" id="KW-0547">Nucleotide-binding</keyword>
<dbReference type="InterPro" id="IPR001752">
    <property type="entry name" value="Kinesin_motor_dom"/>
</dbReference>
<feature type="compositionally biased region" description="Polar residues" evidence="8">
    <location>
        <begin position="311"/>
        <end position="338"/>
    </location>
</feature>
<keyword evidence="11" id="KW-1185">Reference proteome</keyword>
<dbReference type="PROSITE" id="PS00411">
    <property type="entry name" value="KINESIN_MOTOR_1"/>
    <property type="match status" value="1"/>
</dbReference>
<feature type="domain" description="Kinesin motor" evidence="9">
    <location>
        <begin position="14"/>
        <end position="454"/>
    </location>
</feature>
<keyword evidence="6" id="KW-0505">Motor protein</keyword>
<dbReference type="GO" id="GO:0007018">
    <property type="term" value="P:microtubule-based movement"/>
    <property type="evidence" value="ECO:0007669"/>
    <property type="project" value="InterPro"/>
</dbReference>
<dbReference type="GO" id="GO:0005875">
    <property type="term" value="C:microtubule associated complex"/>
    <property type="evidence" value="ECO:0007669"/>
    <property type="project" value="TreeGrafter"/>
</dbReference>
<evidence type="ECO:0000259" key="9">
    <source>
        <dbReference type="PROSITE" id="PS50067"/>
    </source>
</evidence>
<keyword evidence="4 6" id="KW-0067">ATP-binding</keyword>
<dbReference type="GO" id="GO:0005737">
    <property type="term" value="C:cytoplasm"/>
    <property type="evidence" value="ECO:0007669"/>
    <property type="project" value="UniProtKB-SubCell"/>
</dbReference>
<dbReference type="InterPro" id="IPR019821">
    <property type="entry name" value="Kinesin_motor_CS"/>
</dbReference>
<dbReference type="Pfam" id="PF00225">
    <property type="entry name" value="Kinesin"/>
    <property type="match status" value="1"/>
</dbReference>
<feature type="coiled-coil region" evidence="7">
    <location>
        <begin position="872"/>
        <end position="913"/>
    </location>
</feature>
<evidence type="ECO:0000256" key="6">
    <source>
        <dbReference type="PROSITE-ProRule" id="PRU00283"/>
    </source>
</evidence>
<evidence type="ECO:0000313" key="10">
    <source>
        <dbReference type="EMBL" id="ORZ19766.1"/>
    </source>
</evidence>
<feature type="compositionally biased region" description="Low complexity" evidence="8">
    <location>
        <begin position="925"/>
        <end position="934"/>
    </location>
</feature>
<dbReference type="Gene3D" id="3.40.850.10">
    <property type="entry name" value="Kinesin motor domain"/>
    <property type="match status" value="1"/>
</dbReference>
<dbReference type="GO" id="GO:0005524">
    <property type="term" value="F:ATP binding"/>
    <property type="evidence" value="ECO:0007669"/>
    <property type="project" value="UniProtKB-UniRule"/>
</dbReference>
<evidence type="ECO:0000256" key="3">
    <source>
        <dbReference type="ARBA" id="ARBA00022741"/>
    </source>
</evidence>
<feature type="region of interest" description="Disordered" evidence="8">
    <location>
        <begin position="311"/>
        <end position="344"/>
    </location>
</feature>
<dbReference type="PANTHER" id="PTHR47969:SF15">
    <property type="entry name" value="CHROMOSOME-ASSOCIATED KINESIN KIF4A-RELATED"/>
    <property type="match status" value="1"/>
</dbReference>
<dbReference type="SMART" id="SM00129">
    <property type="entry name" value="KISc"/>
    <property type="match status" value="1"/>
</dbReference>
<dbReference type="Proteomes" id="UP000193560">
    <property type="component" value="Unassembled WGS sequence"/>
</dbReference>
<feature type="compositionally biased region" description="Low complexity" evidence="8">
    <location>
        <begin position="198"/>
        <end position="217"/>
    </location>
</feature>
<feature type="compositionally biased region" description="Basic and acidic residues" evidence="8">
    <location>
        <begin position="777"/>
        <end position="788"/>
    </location>
</feature>
<feature type="compositionally biased region" description="Low complexity" evidence="8">
    <location>
        <begin position="162"/>
        <end position="179"/>
    </location>
</feature>
<feature type="coiled-coil region" evidence="7">
    <location>
        <begin position="990"/>
        <end position="1232"/>
    </location>
</feature>
<name>A0A1X2IP18_9FUNG</name>
<dbReference type="InterPro" id="IPR036961">
    <property type="entry name" value="Kinesin_motor_dom_sf"/>
</dbReference>
<protein>
    <recommendedName>
        <fullName evidence="9">Kinesin motor domain-containing protein</fullName>
    </recommendedName>
</protein>
<keyword evidence="5 7" id="KW-0175">Coiled coil</keyword>
<gene>
    <name evidence="10" type="ORF">BCR42DRAFT_223515</name>
</gene>
<evidence type="ECO:0000256" key="8">
    <source>
        <dbReference type="SAM" id="MobiDB-lite"/>
    </source>
</evidence>
<evidence type="ECO:0000256" key="5">
    <source>
        <dbReference type="ARBA" id="ARBA00023054"/>
    </source>
</evidence>
<feature type="compositionally biased region" description="Gly residues" evidence="8">
    <location>
        <begin position="1545"/>
        <end position="1561"/>
    </location>
</feature>
<accession>A0A1X2IP18</accession>
<reference evidence="10 11" key="1">
    <citation type="submission" date="2016-07" db="EMBL/GenBank/DDBJ databases">
        <title>Pervasive Adenine N6-methylation of Active Genes in Fungi.</title>
        <authorList>
            <consortium name="DOE Joint Genome Institute"/>
            <person name="Mondo S.J."/>
            <person name="Dannebaum R.O."/>
            <person name="Kuo R.C."/>
            <person name="Labutti K."/>
            <person name="Haridas S."/>
            <person name="Kuo A."/>
            <person name="Salamov A."/>
            <person name="Ahrendt S.R."/>
            <person name="Lipzen A."/>
            <person name="Sullivan W."/>
            <person name="Andreopoulos W.B."/>
            <person name="Clum A."/>
            <person name="Lindquist E."/>
            <person name="Daum C."/>
            <person name="Ramamoorthy G.K."/>
            <person name="Gryganskyi A."/>
            <person name="Culley D."/>
            <person name="Magnuson J.K."/>
            <person name="James T.Y."/>
            <person name="O'Malley M.A."/>
            <person name="Stajich J.E."/>
            <person name="Spatafora J.W."/>
            <person name="Visel A."/>
            <person name="Grigoriev I.V."/>
        </authorList>
    </citation>
    <scope>NUCLEOTIDE SEQUENCE [LARGE SCALE GENOMIC DNA]</scope>
    <source>
        <strain evidence="10 11">NRRL 1336</strain>
    </source>
</reference>
<dbReference type="GO" id="GO:0007052">
    <property type="term" value="P:mitotic spindle organization"/>
    <property type="evidence" value="ECO:0007669"/>
    <property type="project" value="TreeGrafter"/>
</dbReference>